<gene>
    <name evidence="2" type="ORF">BS50DRAFT_650875</name>
</gene>
<name>A0A2T2NA82_CORCC</name>
<dbReference type="PANTHER" id="PTHR36183">
    <property type="entry name" value="BETA-GLUCURONIDASE"/>
    <property type="match status" value="1"/>
</dbReference>
<organism evidence="2 3">
    <name type="scientific">Corynespora cassiicola Philippines</name>
    <dbReference type="NCBI Taxonomy" id="1448308"/>
    <lineage>
        <taxon>Eukaryota</taxon>
        <taxon>Fungi</taxon>
        <taxon>Dikarya</taxon>
        <taxon>Ascomycota</taxon>
        <taxon>Pezizomycotina</taxon>
        <taxon>Dothideomycetes</taxon>
        <taxon>Pleosporomycetidae</taxon>
        <taxon>Pleosporales</taxon>
        <taxon>Corynesporascaceae</taxon>
        <taxon>Corynespora</taxon>
    </lineage>
</organism>
<dbReference type="PANTHER" id="PTHR36183:SF2">
    <property type="entry name" value="BETA-GLUCURONIDASE C-TERMINAL DOMAIN-CONTAINING PROTEIN"/>
    <property type="match status" value="1"/>
</dbReference>
<evidence type="ECO:0000259" key="1">
    <source>
        <dbReference type="Pfam" id="PF16862"/>
    </source>
</evidence>
<dbReference type="Proteomes" id="UP000240883">
    <property type="component" value="Unassembled WGS sequence"/>
</dbReference>
<feature type="domain" description="Beta-glucuronidase C-terminal" evidence="1">
    <location>
        <begin position="138"/>
        <end position="245"/>
    </location>
</feature>
<reference evidence="2 3" key="1">
    <citation type="journal article" date="2018" name="Front. Microbiol.">
        <title>Genome-Wide Analysis of Corynespora cassiicola Leaf Fall Disease Putative Effectors.</title>
        <authorList>
            <person name="Lopez D."/>
            <person name="Ribeiro S."/>
            <person name="Label P."/>
            <person name="Fumanal B."/>
            <person name="Venisse J.S."/>
            <person name="Kohler A."/>
            <person name="de Oliveira R.R."/>
            <person name="Labutti K."/>
            <person name="Lipzen A."/>
            <person name="Lail K."/>
            <person name="Bauer D."/>
            <person name="Ohm R.A."/>
            <person name="Barry K.W."/>
            <person name="Spatafora J."/>
            <person name="Grigoriev I.V."/>
            <person name="Martin F.M."/>
            <person name="Pujade-Renaud V."/>
        </authorList>
    </citation>
    <scope>NUCLEOTIDE SEQUENCE [LARGE SCALE GENOMIC DNA]</scope>
    <source>
        <strain evidence="2 3">Philippines</strain>
    </source>
</reference>
<dbReference type="OrthoDB" id="2831684at2759"/>
<sequence>MSGDITQHLLNHTEMVAAFEKYKTNIKVTRERGLGYILNEKSGLYTASNETTSFAHTLWLANFLLYAISHGVTSVTVTQSPHSPRALWTPQEGLSMPGPRVLAPYHALSFFHHFMHNVYIGENFARILDTNSSKITVYARFRGNKPTNLAIVNLARYEGQGERQGVEISIKNLDKNVTAKFARLYADAGIAAAGQDANGKDITFAGRAPMARSVPGHMYGESKWEYVPVEDGVAKFVVADSEAIMAYFFSP</sequence>
<evidence type="ECO:0000313" key="3">
    <source>
        <dbReference type="Proteomes" id="UP000240883"/>
    </source>
</evidence>
<accession>A0A2T2NA82</accession>
<dbReference type="Pfam" id="PF16862">
    <property type="entry name" value="Glyco_hydro_79C"/>
    <property type="match status" value="1"/>
</dbReference>
<dbReference type="EMBL" id="KZ678142">
    <property type="protein sequence ID" value="PSN62323.1"/>
    <property type="molecule type" value="Genomic_DNA"/>
</dbReference>
<dbReference type="Gene3D" id="3.20.20.80">
    <property type="entry name" value="Glycosidases"/>
    <property type="match status" value="1"/>
</dbReference>
<dbReference type="InterPro" id="IPR052974">
    <property type="entry name" value="GH79_Enzymes"/>
</dbReference>
<dbReference type="InterPro" id="IPR031728">
    <property type="entry name" value="GlcAase_C"/>
</dbReference>
<dbReference type="AlphaFoldDB" id="A0A2T2NA82"/>
<evidence type="ECO:0000313" key="2">
    <source>
        <dbReference type="EMBL" id="PSN62323.1"/>
    </source>
</evidence>
<protein>
    <recommendedName>
        <fullName evidence="1">Beta-glucuronidase C-terminal domain-containing protein</fullName>
    </recommendedName>
</protein>
<keyword evidence="3" id="KW-1185">Reference proteome</keyword>
<proteinExistence type="predicted"/>